<dbReference type="Gene3D" id="3.40.50.300">
    <property type="entry name" value="P-loop containing nucleotide triphosphate hydrolases"/>
    <property type="match status" value="1"/>
</dbReference>
<sequence>MALAKTRSVALVGVDGFVVDVEAAITSGVPGLHLVGLPDAALNEARDRVRAAIFNSGEPWPSRHVTISLCPASLPKKGSGFDLSIAVALLAAAETLDPATCAGMVIMGELGLDGRIRATPGVLPAVLAAAHAGYRTVVVPRANAAEAELVPNIEVIAPSSLRGLLCHLRDQPPPLEPDEADSPGPPPTPDGLTARSRDLRGDLDLADVRGQADARRALEISAAGGHHLFFYGPAGCGKTMLAERLPTLLPPLDREAALEVTAIHSVAGTLPPGQPLVSRPPFYAPHHTATRAAMVGSGQGRMLQPGAASLAHQGILFLDDPKELD</sequence>
<keyword evidence="4" id="KW-1185">Reference proteome</keyword>
<dbReference type="Pfam" id="PF13541">
    <property type="entry name" value="ChlI"/>
    <property type="match status" value="1"/>
</dbReference>
<dbReference type="SUPFAM" id="SSF54211">
    <property type="entry name" value="Ribosomal protein S5 domain 2-like"/>
    <property type="match status" value="1"/>
</dbReference>
<dbReference type="RefSeq" id="WP_116024466.1">
    <property type="nucleotide sequence ID" value="NZ_QTTT01000001.1"/>
</dbReference>
<comment type="caution">
    <text evidence="3">The sequence shown here is derived from an EMBL/GenBank/DDBJ whole genome shotgun (WGS) entry which is preliminary data.</text>
</comment>
<protein>
    <submittedName>
        <fullName evidence="3">Mg chelatase-like protein</fullName>
    </submittedName>
</protein>
<dbReference type="Gene3D" id="3.30.230.10">
    <property type="match status" value="1"/>
</dbReference>
<name>A0A3D9ST09_9ACTN</name>
<dbReference type="PANTHER" id="PTHR32039:SF7">
    <property type="entry name" value="COMPETENCE PROTEIN COMM"/>
    <property type="match status" value="1"/>
</dbReference>
<dbReference type="InterPro" id="IPR000523">
    <property type="entry name" value="Mg_chelatse_chII-like_cat_dom"/>
</dbReference>
<dbReference type="PANTHER" id="PTHR32039">
    <property type="entry name" value="MAGNESIUM-CHELATASE SUBUNIT CHLI"/>
    <property type="match status" value="1"/>
</dbReference>
<evidence type="ECO:0000259" key="2">
    <source>
        <dbReference type="Pfam" id="PF01078"/>
    </source>
</evidence>
<accession>A0A3D9ST09</accession>
<dbReference type="SUPFAM" id="SSF52540">
    <property type="entry name" value="P-loop containing nucleoside triphosphate hydrolases"/>
    <property type="match status" value="1"/>
</dbReference>
<feature type="domain" description="Magnesium chelatase ChlI-like catalytic" evidence="2">
    <location>
        <begin position="204"/>
        <end position="324"/>
    </location>
</feature>
<dbReference type="EMBL" id="QTTT01000001">
    <property type="protein sequence ID" value="REE99109.1"/>
    <property type="molecule type" value="Genomic_DNA"/>
</dbReference>
<dbReference type="InterPro" id="IPR045006">
    <property type="entry name" value="CHLI-like"/>
</dbReference>
<organism evidence="3 4">
    <name type="scientific">Thermomonospora umbrina</name>
    <dbReference type="NCBI Taxonomy" id="111806"/>
    <lineage>
        <taxon>Bacteria</taxon>
        <taxon>Bacillati</taxon>
        <taxon>Actinomycetota</taxon>
        <taxon>Actinomycetes</taxon>
        <taxon>Streptosporangiales</taxon>
        <taxon>Thermomonosporaceae</taxon>
        <taxon>Thermomonospora</taxon>
    </lineage>
</organism>
<reference evidence="3 4" key="1">
    <citation type="submission" date="2018-08" db="EMBL/GenBank/DDBJ databases">
        <title>Sequencing the genomes of 1000 actinobacteria strains.</title>
        <authorList>
            <person name="Klenk H.-P."/>
        </authorList>
    </citation>
    <scope>NUCLEOTIDE SEQUENCE [LARGE SCALE GENOMIC DNA]</scope>
    <source>
        <strain evidence="3 4">DSM 43927</strain>
    </source>
</reference>
<dbReference type="OrthoDB" id="9813147at2"/>
<dbReference type="AlphaFoldDB" id="A0A3D9ST09"/>
<evidence type="ECO:0000313" key="3">
    <source>
        <dbReference type="EMBL" id="REE99109.1"/>
    </source>
</evidence>
<dbReference type="InterPro" id="IPR027417">
    <property type="entry name" value="P-loop_NTPase"/>
</dbReference>
<dbReference type="Proteomes" id="UP000256661">
    <property type="component" value="Unassembled WGS sequence"/>
</dbReference>
<gene>
    <name evidence="3" type="ORF">DFJ69_4615</name>
</gene>
<dbReference type="Pfam" id="PF01078">
    <property type="entry name" value="Mg_chelatase"/>
    <property type="match status" value="1"/>
</dbReference>
<dbReference type="InterPro" id="IPR014721">
    <property type="entry name" value="Ribsml_uS5_D2-typ_fold_subgr"/>
</dbReference>
<evidence type="ECO:0000256" key="1">
    <source>
        <dbReference type="SAM" id="MobiDB-lite"/>
    </source>
</evidence>
<evidence type="ECO:0000313" key="4">
    <source>
        <dbReference type="Proteomes" id="UP000256661"/>
    </source>
</evidence>
<dbReference type="InterPro" id="IPR020568">
    <property type="entry name" value="Ribosomal_Su5_D2-typ_SF"/>
</dbReference>
<feature type="region of interest" description="Disordered" evidence="1">
    <location>
        <begin position="167"/>
        <end position="196"/>
    </location>
</feature>
<proteinExistence type="predicted"/>
<dbReference type="GO" id="GO:0005524">
    <property type="term" value="F:ATP binding"/>
    <property type="evidence" value="ECO:0007669"/>
    <property type="project" value="InterPro"/>
</dbReference>